<evidence type="ECO:0000256" key="4">
    <source>
        <dbReference type="ARBA" id="ARBA00022989"/>
    </source>
</evidence>
<feature type="transmembrane region" description="Helical" evidence="7">
    <location>
        <begin position="428"/>
        <end position="446"/>
    </location>
</feature>
<reference evidence="11" key="1">
    <citation type="submission" date="2020-09" db="EMBL/GenBank/DDBJ databases">
        <title>The genome sequence of strain Labrenzia suaedae 4C16A.</title>
        <authorList>
            <person name="Liu Y."/>
        </authorList>
    </citation>
    <scope>NUCLEOTIDE SEQUENCE [LARGE SCALE GENOMIC DNA]</scope>
    <source>
        <strain evidence="11">4C16A</strain>
    </source>
</reference>
<feature type="transmembrane region" description="Helical" evidence="7">
    <location>
        <begin position="516"/>
        <end position="538"/>
    </location>
</feature>
<keyword evidence="2" id="KW-1003">Cell membrane</keyword>
<evidence type="ECO:0000259" key="8">
    <source>
        <dbReference type="Pfam" id="PF03772"/>
    </source>
</evidence>
<keyword evidence="4 7" id="KW-1133">Transmembrane helix</keyword>
<evidence type="ECO:0000313" key="11">
    <source>
        <dbReference type="Proteomes" id="UP000632063"/>
    </source>
</evidence>
<dbReference type="InterPro" id="IPR052159">
    <property type="entry name" value="Competence_DNA_uptake"/>
</dbReference>
<evidence type="ECO:0000313" key="10">
    <source>
        <dbReference type="EMBL" id="MBD8891050.1"/>
    </source>
</evidence>
<keyword evidence="11" id="KW-1185">Reference proteome</keyword>
<gene>
    <name evidence="10" type="ORF">IG616_05800</name>
</gene>
<feature type="transmembrane region" description="Helical" evidence="7">
    <location>
        <begin position="162"/>
        <end position="181"/>
    </location>
</feature>
<evidence type="ECO:0000256" key="1">
    <source>
        <dbReference type="ARBA" id="ARBA00004651"/>
    </source>
</evidence>
<dbReference type="RefSeq" id="WP_192147176.1">
    <property type="nucleotide sequence ID" value="NZ_JACYXI010000002.1"/>
</dbReference>
<feature type="domain" description="DUF4131" evidence="9">
    <location>
        <begin position="136"/>
        <end position="298"/>
    </location>
</feature>
<feature type="region of interest" description="Disordered" evidence="6">
    <location>
        <begin position="1"/>
        <end position="75"/>
    </location>
</feature>
<dbReference type="Pfam" id="PF13567">
    <property type="entry name" value="DUF4131"/>
    <property type="match status" value="1"/>
</dbReference>
<feature type="transmembrane region" description="Helical" evidence="7">
    <location>
        <begin position="550"/>
        <end position="574"/>
    </location>
</feature>
<sequence>MAGTGDRSGSGPDRKEPGQRAGRGLGRKGRQEPDTPASAGAAQGPKDDTPSAGAVSTSDTGTLIARGKETRLGFERPNWTRPEAYGFAPAKRDHENAPYRAPKALREGRLREEQGLLWGGFALASGILAYFSLPEEPSALAVIGAALALGLWAAWRDRSRGFSLAVVLSLWFAAGFTAGTLRTALVAAPKLEAARTLEISGIVAEREQAASGPRLIIDVLQAGNRGRMAPPGPQRRGPVIPARIRVSAPQESGARAGDHVRLKARLFPPSSPIRPGGYDFSFTAYFSGIGATGFSYGKPEIEAQQAGFGFRRELDDLRQLLAAKIRRTLPPGDPAELAVALLVGERAGLSEQAEESLRAAGLAHVLAISGLHMALFAGGAYTALLLLLALFEPLALRLPLHKIAASAALMAAAFYLLLSGASVSTQRAFIMISLVFIGILTARRGLTLHSVALAGITLLLARPEQLFHPGFQMSFASVICLIAVYGRWSESRLRTLMRTGHAHETSLAVRLALTPLLWGGGVLATTAIAGLATGIIGAHHFGRIASYGMIGNLLGMPLVSLVIMPMGVLSLVLMPFGLSALPLFVMDKGLSMLLAVAAWTEALDDGKGALIPPGALATLFLTTGLFWLLLTRGRWRFGAVALICAGWVGLSWERPADIQIADLGGVIAARDAEGVLRLSSVRASFAGEMWLQAEGVSPEGLKSRKMAADQAACDETGCVYLAYGPDPTGPERNWGGMLMSLFGIGPGVSGQGEGVGRINVRKQRSNPASSDSESDLVLRQPLRVALPKTPEALELDCLFADIIVTALDVPSDCAVPLVIGGSDRLEIGALSFWLKDSQVTDSLERPGGVTGARENTQKDPALGAGPATGGERPLRVKTTLSAWTGAKTRPPRPWHR</sequence>
<accession>A0ABR9CJL8</accession>
<comment type="caution">
    <text evidence="10">The sequence shown here is derived from an EMBL/GenBank/DDBJ whole genome shotgun (WGS) entry which is preliminary data.</text>
</comment>
<evidence type="ECO:0000259" key="9">
    <source>
        <dbReference type="Pfam" id="PF13567"/>
    </source>
</evidence>
<feature type="transmembrane region" description="Helical" evidence="7">
    <location>
        <begin position="365"/>
        <end position="391"/>
    </location>
</feature>
<keyword evidence="5 7" id="KW-0472">Membrane</keyword>
<keyword evidence="3 7" id="KW-0812">Transmembrane</keyword>
<feature type="transmembrane region" description="Helical" evidence="7">
    <location>
        <begin position="580"/>
        <end position="598"/>
    </location>
</feature>
<dbReference type="PANTHER" id="PTHR30619:SF1">
    <property type="entry name" value="RECOMBINATION PROTEIN 2"/>
    <property type="match status" value="1"/>
</dbReference>
<dbReference type="EMBL" id="JACYXI010000002">
    <property type="protein sequence ID" value="MBD8891050.1"/>
    <property type="molecule type" value="Genomic_DNA"/>
</dbReference>
<protein>
    <submittedName>
        <fullName evidence="10">ComEC/Rec2 family competence protein</fullName>
    </submittedName>
</protein>
<proteinExistence type="predicted"/>
<comment type="subcellular location">
    <subcellularLocation>
        <location evidence="1">Cell membrane</location>
        <topology evidence="1">Multi-pass membrane protein</topology>
    </subcellularLocation>
</comment>
<feature type="transmembrane region" description="Helical" evidence="7">
    <location>
        <begin position="139"/>
        <end position="155"/>
    </location>
</feature>
<evidence type="ECO:0000256" key="3">
    <source>
        <dbReference type="ARBA" id="ARBA00022692"/>
    </source>
</evidence>
<evidence type="ECO:0000256" key="7">
    <source>
        <dbReference type="SAM" id="Phobius"/>
    </source>
</evidence>
<evidence type="ECO:0000256" key="6">
    <source>
        <dbReference type="SAM" id="MobiDB-lite"/>
    </source>
</evidence>
<dbReference type="NCBIfam" id="TIGR00360">
    <property type="entry name" value="ComEC_N-term"/>
    <property type="match status" value="1"/>
</dbReference>
<reference evidence="10 11" key="2">
    <citation type="journal article" date="2021" name="Int. J. Syst. Evol. Microbiol.">
        <title>Roseibium litorale sp. nov., isolated from a tidal flat sediment and proposal for the reclassification of Labrenzia polysiphoniae as Roseibium polysiphoniae comb. nov.</title>
        <authorList>
            <person name="Liu Y."/>
            <person name="Pei T."/>
            <person name="Du J."/>
            <person name="Chao M."/>
            <person name="Deng M.R."/>
            <person name="Zhu H."/>
        </authorList>
    </citation>
    <scope>NUCLEOTIDE SEQUENCE [LARGE SCALE GENOMIC DNA]</scope>
    <source>
        <strain evidence="10 11">4C16A</strain>
    </source>
</reference>
<feature type="transmembrane region" description="Helical" evidence="7">
    <location>
        <begin position="610"/>
        <end position="629"/>
    </location>
</feature>
<dbReference type="Proteomes" id="UP000632063">
    <property type="component" value="Unassembled WGS sequence"/>
</dbReference>
<dbReference type="PANTHER" id="PTHR30619">
    <property type="entry name" value="DNA INTERNALIZATION/COMPETENCE PROTEIN COMEC/REC2"/>
    <property type="match status" value="1"/>
</dbReference>
<feature type="transmembrane region" description="Helical" evidence="7">
    <location>
        <begin position="403"/>
        <end position="422"/>
    </location>
</feature>
<evidence type="ECO:0000256" key="2">
    <source>
        <dbReference type="ARBA" id="ARBA00022475"/>
    </source>
</evidence>
<dbReference type="Pfam" id="PF03772">
    <property type="entry name" value="Competence"/>
    <property type="match status" value="1"/>
</dbReference>
<feature type="region of interest" description="Disordered" evidence="6">
    <location>
        <begin position="843"/>
        <end position="896"/>
    </location>
</feature>
<dbReference type="InterPro" id="IPR025405">
    <property type="entry name" value="DUF4131"/>
</dbReference>
<evidence type="ECO:0000256" key="5">
    <source>
        <dbReference type="ARBA" id="ARBA00023136"/>
    </source>
</evidence>
<dbReference type="InterPro" id="IPR004477">
    <property type="entry name" value="ComEC_N"/>
</dbReference>
<name>A0ABR9CJL8_9HYPH</name>
<organism evidence="10 11">
    <name type="scientific">Roseibium litorale</name>
    <dbReference type="NCBI Taxonomy" id="2803841"/>
    <lineage>
        <taxon>Bacteria</taxon>
        <taxon>Pseudomonadati</taxon>
        <taxon>Pseudomonadota</taxon>
        <taxon>Alphaproteobacteria</taxon>
        <taxon>Hyphomicrobiales</taxon>
        <taxon>Stappiaceae</taxon>
        <taxon>Roseibium</taxon>
    </lineage>
</organism>
<feature type="transmembrane region" description="Helical" evidence="7">
    <location>
        <begin position="466"/>
        <end position="488"/>
    </location>
</feature>
<feature type="transmembrane region" description="Helical" evidence="7">
    <location>
        <begin position="115"/>
        <end position="133"/>
    </location>
</feature>
<feature type="domain" description="ComEC/Rec2-related protein" evidence="8">
    <location>
        <begin position="341"/>
        <end position="634"/>
    </location>
</feature>